<reference evidence="8" key="1">
    <citation type="journal article" date="2023" name="Nat. Microbiol.">
        <title>Babesia duncani multi-omics identifies virulence factors and drug targets.</title>
        <authorList>
            <person name="Singh P."/>
            <person name="Lonardi S."/>
            <person name="Liang Q."/>
            <person name="Vydyam P."/>
            <person name="Khabirova E."/>
            <person name="Fang T."/>
            <person name="Gihaz S."/>
            <person name="Thekkiniath J."/>
            <person name="Munshi M."/>
            <person name="Abel S."/>
            <person name="Ciampossin L."/>
            <person name="Batugedara G."/>
            <person name="Gupta M."/>
            <person name="Lu X.M."/>
            <person name="Lenz T."/>
            <person name="Chakravarty S."/>
            <person name="Cornillot E."/>
            <person name="Hu Y."/>
            <person name="Ma W."/>
            <person name="Gonzalez L.M."/>
            <person name="Sanchez S."/>
            <person name="Estrada K."/>
            <person name="Sanchez-Flores A."/>
            <person name="Montero E."/>
            <person name="Harb O.S."/>
            <person name="Le Roch K.G."/>
            <person name="Mamoun C.B."/>
        </authorList>
    </citation>
    <scope>NUCLEOTIDE SEQUENCE</scope>
    <source>
        <strain evidence="8">WA1</strain>
    </source>
</reference>
<evidence type="ECO:0000259" key="7">
    <source>
        <dbReference type="SMART" id="SM00359"/>
    </source>
</evidence>
<dbReference type="Pfam" id="PF17833">
    <property type="entry name" value="pre-PUA_NIP7"/>
    <property type="match status" value="1"/>
</dbReference>
<dbReference type="InterPro" id="IPR015947">
    <property type="entry name" value="PUA-like_sf"/>
</dbReference>
<dbReference type="InterPro" id="IPR055359">
    <property type="entry name" value="Nip7_N_euk"/>
</dbReference>
<comment type="subcellular location">
    <subcellularLocation>
        <location evidence="1">Nucleus</location>
        <location evidence="1">Nucleolus</location>
    </subcellularLocation>
</comment>
<dbReference type="CDD" id="cd21151">
    <property type="entry name" value="PUA_Nip7-like"/>
    <property type="match status" value="1"/>
</dbReference>
<dbReference type="PIRSF" id="PIRSF017190">
    <property type="entry name" value="Rbsml_synth_fac_NIP7"/>
    <property type="match status" value="1"/>
</dbReference>
<keyword evidence="3 6" id="KW-0690">Ribosome biogenesis</keyword>
<dbReference type="InterPro" id="IPR036974">
    <property type="entry name" value="PUA_sf"/>
</dbReference>
<dbReference type="SUPFAM" id="SSF88802">
    <property type="entry name" value="Pre-PUA domain"/>
    <property type="match status" value="1"/>
</dbReference>
<evidence type="ECO:0000313" key="8">
    <source>
        <dbReference type="EMBL" id="KAK2198378.1"/>
    </source>
</evidence>
<comment type="caution">
    <text evidence="8">The sequence shown here is derived from an EMBL/GenBank/DDBJ whole genome shotgun (WGS) entry which is preliminary data.</text>
</comment>
<dbReference type="RefSeq" id="XP_067805220.1">
    <property type="nucleotide sequence ID" value="XM_067946429.1"/>
</dbReference>
<accession>A0AAD9PP45</accession>
<organism evidence="8 9">
    <name type="scientific">Babesia duncani</name>
    <dbReference type="NCBI Taxonomy" id="323732"/>
    <lineage>
        <taxon>Eukaryota</taxon>
        <taxon>Sar</taxon>
        <taxon>Alveolata</taxon>
        <taxon>Apicomplexa</taxon>
        <taxon>Aconoidasida</taxon>
        <taxon>Piroplasmida</taxon>
        <taxon>Babesiidae</taxon>
        <taxon>Babesia</taxon>
    </lineage>
</organism>
<evidence type="ECO:0000313" key="9">
    <source>
        <dbReference type="Proteomes" id="UP001214638"/>
    </source>
</evidence>
<dbReference type="InterPro" id="IPR016686">
    <property type="entry name" value="Ribosomal_synth_fac_NIP7"/>
</dbReference>
<dbReference type="GeneID" id="94335688"/>
<dbReference type="AlphaFoldDB" id="A0AAD9PP45"/>
<dbReference type="Proteomes" id="UP001214638">
    <property type="component" value="Unassembled WGS sequence"/>
</dbReference>
<dbReference type="SMART" id="SM00359">
    <property type="entry name" value="PUA"/>
    <property type="match status" value="1"/>
</dbReference>
<comment type="subunit">
    <text evidence="6">Interacts with pre-ribosome complex.</text>
</comment>
<dbReference type="GO" id="GO:0042255">
    <property type="term" value="P:ribosome assembly"/>
    <property type="evidence" value="ECO:0007669"/>
    <property type="project" value="InterPro"/>
</dbReference>
<dbReference type="PROSITE" id="PS50890">
    <property type="entry name" value="PUA"/>
    <property type="match status" value="1"/>
</dbReference>
<dbReference type="InterPro" id="IPR040598">
    <property type="entry name" value="NIP7_N"/>
</dbReference>
<keyword evidence="4 6" id="KW-0694">RNA-binding</keyword>
<dbReference type="CDD" id="cd21146">
    <property type="entry name" value="Nip7_N_euk"/>
    <property type="match status" value="1"/>
</dbReference>
<sequence length="179" mass="20232">MRSLSEDEAKLVFQKLGVFLGEKVVSLVEGEDSESYFFRLHKERVYYMNENILKYSGCVNKKNLISAGVCLGKFTKNKNFKLHITSLPYLAHYSKHKVWLKPKNQSFIYGNNVAKKHIAQLSEDIPQNGGVVVISDNLPVGFGVTSKSTDHLKSSLPDDVAVFHQADIGEYLRHESEII</sequence>
<keyword evidence="5 6" id="KW-0539">Nucleus</keyword>
<dbReference type="KEGG" id="bdw:94335688"/>
<dbReference type="GO" id="GO:0003723">
    <property type="term" value="F:RNA binding"/>
    <property type="evidence" value="ECO:0007669"/>
    <property type="project" value="UniProtKB-KW"/>
</dbReference>
<evidence type="ECO:0000256" key="1">
    <source>
        <dbReference type="ARBA" id="ARBA00004604"/>
    </source>
</evidence>
<dbReference type="FunFam" id="3.10.450.220:FF:000001">
    <property type="entry name" value="60S ribosome subunit biogenesis protein NIP7 homolog"/>
    <property type="match status" value="1"/>
</dbReference>
<evidence type="ECO:0000256" key="2">
    <source>
        <dbReference type="ARBA" id="ARBA00009895"/>
    </source>
</evidence>
<proteinExistence type="inferred from homology"/>
<gene>
    <name evidence="8" type="ORF">BdWA1_001390</name>
</gene>
<name>A0AAD9PP45_9APIC</name>
<comment type="function">
    <text evidence="6">Required for proper 27S pre-rRNA processing and 60S ribosome subunit assembly.</text>
</comment>
<dbReference type="EMBL" id="JALLKP010000001">
    <property type="protein sequence ID" value="KAK2198378.1"/>
    <property type="molecule type" value="Genomic_DNA"/>
</dbReference>
<dbReference type="Gene3D" id="2.30.130.10">
    <property type="entry name" value="PUA domain"/>
    <property type="match status" value="1"/>
</dbReference>
<dbReference type="GO" id="GO:0005730">
    <property type="term" value="C:nucleolus"/>
    <property type="evidence" value="ECO:0007669"/>
    <property type="project" value="UniProtKB-SubCell"/>
</dbReference>
<dbReference type="InterPro" id="IPR002478">
    <property type="entry name" value="PUA"/>
</dbReference>
<evidence type="ECO:0000256" key="4">
    <source>
        <dbReference type="ARBA" id="ARBA00022884"/>
    </source>
</evidence>
<dbReference type="SUPFAM" id="SSF88697">
    <property type="entry name" value="PUA domain-like"/>
    <property type="match status" value="1"/>
</dbReference>
<evidence type="ECO:0000256" key="6">
    <source>
        <dbReference type="PIRNR" id="PIRNR017190"/>
    </source>
</evidence>
<evidence type="ECO:0000256" key="5">
    <source>
        <dbReference type="ARBA" id="ARBA00023242"/>
    </source>
</evidence>
<dbReference type="Pfam" id="PF03657">
    <property type="entry name" value="UPF0113"/>
    <property type="match status" value="1"/>
</dbReference>
<keyword evidence="9" id="KW-1185">Reference proteome</keyword>
<feature type="domain" description="PUA" evidence="7">
    <location>
        <begin position="96"/>
        <end position="169"/>
    </location>
</feature>
<comment type="similarity">
    <text evidence="2 6">Belongs to the NIP7 family.</text>
</comment>
<dbReference type="Gene3D" id="3.10.450.220">
    <property type="match status" value="1"/>
</dbReference>
<evidence type="ECO:0000256" key="3">
    <source>
        <dbReference type="ARBA" id="ARBA00022517"/>
    </source>
</evidence>
<protein>
    <recommendedName>
        <fullName evidence="6">60S ribosome subunit biogenesis protein NIP7 homolog</fullName>
    </recommendedName>
</protein>
<dbReference type="InterPro" id="IPR005155">
    <property type="entry name" value="UPF0113_PUA"/>
</dbReference>